<dbReference type="PANTHER" id="PTHR19290">
    <property type="entry name" value="BASIC HELIX-LOOP-HELIX PROTEIN NEUROGENIN-RELATED"/>
    <property type="match status" value="1"/>
</dbReference>
<sequence>PTTSERPSPATNLLSRGRSPFPGENTAVRACQSSEPSWLATGSQQGAPANWESTRQGFLPNLLSSLARFRTRRLKANNRERNRMHNLNAALDALREVLPTFPEDAKLTKIETLRFAHNYIWALTETLRLADHCGGGSLPGALFSEAVILSPGGTSAALSNSGDSLRPPPQLPSLLPTPGLSGYPFLPRSSPPPIPAFHARETVSLLRACVAVLITRLLVAFLG</sequence>
<feature type="compositionally biased region" description="Polar residues" evidence="9">
    <location>
        <begin position="1"/>
        <end position="14"/>
    </location>
</feature>
<dbReference type="GO" id="GO:0045944">
    <property type="term" value="P:positive regulation of transcription by RNA polymerase II"/>
    <property type="evidence" value="ECO:0007669"/>
    <property type="project" value="TreeGrafter"/>
</dbReference>
<keyword evidence="8" id="KW-0539">Nucleus</keyword>
<evidence type="ECO:0000313" key="11">
    <source>
        <dbReference type="Ensembl" id="ENSBGRP00000004065.1"/>
    </source>
</evidence>
<keyword evidence="2" id="KW-0221">Differentiation</keyword>
<dbReference type="GO" id="GO:0061564">
    <property type="term" value="P:axon development"/>
    <property type="evidence" value="ECO:0007669"/>
    <property type="project" value="TreeGrafter"/>
</dbReference>
<dbReference type="InterPro" id="IPR032655">
    <property type="entry name" value="Ngn-2_bHLH"/>
</dbReference>
<evidence type="ECO:0000256" key="6">
    <source>
        <dbReference type="ARBA" id="ARBA00023159"/>
    </source>
</evidence>
<dbReference type="GO" id="GO:0046983">
    <property type="term" value="F:protein dimerization activity"/>
    <property type="evidence" value="ECO:0007669"/>
    <property type="project" value="InterPro"/>
</dbReference>
<keyword evidence="6" id="KW-0010">Activator</keyword>
<dbReference type="GO" id="GO:0030900">
    <property type="term" value="P:forebrain development"/>
    <property type="evidence" value="ECO:0007669"/>
    <property type="project" value="TreeGrafter"/>
</dbReference>
<dbReference type="AlphaFoldDB" id="A0A8B9WFR3"/>
<dbReference type="Proteomes" id="UP000694520">
    <property type="component" value="Chromosome 6"/>
</dbReference>
<dbReference type="GO" id="GO:0070888">
    <property type="term" value="F:E-box binding"/>
    <property type="evidence" value="ECO:0007669"/>
    <property type="project" value="TreeGrafter"/>
</dbReference>
<dbReference type="PROSITE" id="PS50888">
    <property type="entry name" value="BHLH"/>
    <property type="match status" value="1"/>
</dbReference>
<dbReference type="InterPro" id="IPR011598">
    <property type="entry name" value="bHLH_dom"/>
</dbReference>
<dbReference type="Gene3D" id="4.10.280.10">
    <property type="entry name" value="Helix-loop-helix DNA-binding domain"/>
    <property type="match status" value="1"/>
</dbReference>
<dbReference type="PANTHER" id="PTHR19290:SF171">
    <property type="entry name" value="NEUROGENIN-2"/>
    <property type="match status" value="1"/>
</dbReference>
<keyword evidence="7" id="KW-0804">Transcription</keyword>
<keyword evidence="4" id="KW-0805">Transcription regulation</keyword>
<dbReference type="SUPFAM" id="SSF47459">
    <property type="entry name" value="HLH, helix-loop-helix DNA-binding domain"/>
    <property type="match status" value="1"/>
</dbReference>
<organism evidence="11 12">
    <name type="scientific">Bos mutus grunniens</name>
    <name type="common">Wild yak</name>
    <name type="synonym">Bos grunniens</name>
    <dbReference type="NCBI Taxonomy" id="30521"/>
    <lineage>
        <taxon>Eukaryota</taxon>
        <taxon>Metazoa</taxon>
        <taxon>Chordata</taxon>
        <taxon>Craniata</taxon>
        <taxon>Vertebrata</taxon>
        <taxon>Euteleostomi</taxon>
        <taxon>Mammalia</taxon>
        <taxon>Eutheria</taxon>
        <taxon>Laurasiatheria</taxon>
        <taxon>Artiodactyla</taxon>
        <taxon>Ruminantia</taxon>
        <taxon>Pecora</taxon>
        <taxon>Bovidae</taxon>
        <taxon>Bovinae</taxon>
        <taxon>Bos</taxon>
    </lineage>
</organism>
<evidence type="ECO:0000256" key="1">
    <source>
        <dbReference type="ARBA" id="ARBA00022473"/>
    </source>
</evidence>
<keyword evidence="3" id="KW-0524">Neurogenesis</keyword>
<dbReference type="CDD" id="cd19717">
    <property type="entry name" value="bHLH_TS_NGN2_ATOH4"/>
    <property type="match status" value="1"/>
</dbReference>
<keyword evidence="5" id="KW-0238">DNA-binding</keyword>
<dbReference type="Pfam" id="PF00010">
    <property type="entry name" value="HLH"/>
    <property type="match status" value="1"/>
</dbReference>
<proteinExistence type="predicted"/>
<evidence type="ECO:0000313" key="12">
    <source>
        <dbReference type="Proteomes" id="UP000694520"/>
    </source>
</evidence>
<evidence type="ECO:0000256" key="2">
    <source>
        <dbReference type="ARBA" id="ARBA00022782"/>
    </source>
</evidence>
<keyword evidence="1" id="KW-0217">Developmental protein</keyword>
<dbReference type="Ensembl" id="ENSBGRT00000004654.1">
    <property type="protein sequence ID" value="ENSBGRP00000004065.1"/>
    <property type="gene ID" value="ENSBGRG00000002492.1"/>
</dbReference>
<evidence type="ECO:0000259" key="10">
    <source>
        <dbReference type="PROSITE" id="PS50888"/>
    </source>
</evidence>
<evidence type="ECO:0000256" key="4">
    <source>
        <dbReference type="ARBA" id="ARBA00023015"/>
    </source>
</evidence>
<evidence type="ECO:0000256" key="7">
    <source>
        <dbReference type="ARBA" id="ARBA00023163"/>
    </source>
</evidence>
<dbReference type="GO" id="GO:0005634">
    <property type="term" value="C:nucleus"/>
    <property type="evidence" value="ECO:0007669"/>
    <property type="project" value="TreeGrafter"/>
</dbReference>
<feature type="domain" description="BHLH" evidence="10">
    <location>
        <begin position="71"/>
        <end position="123"/>
    </location>
</feature>
<feature type="region of interest" description="Disordered" evidence="9">
    <location>
        <begin position="1"/>
        <end position="50"/>
    </location>
</feature>
<dbReference type="GO" id="GO:0007423">
    <property type="term" value="P:sensory organ development"/>
    <property type="evidence" value="ECO:0007669"/>
    <property type="project" value="TreeGrafter"/>
</dbReference>
<evidence type="ECO:0000256" key="9">
    <source>
        <dbReference type="SAM" id="MobiDB-lite"/>
    </source>
</evidence>
<evidence type="ECO:0000256" key="5">
    <source>
        <dbReference type="ARBA" id="ARBA00023125"/>
    </source>
</evidence>
<feature type="compositionally biased region" description="Polar residues" evidence="9">
    <location>
        <begin position="31"/>
        <end position="50"/>
    </location>
</feature>
<accession>A0A8B9WFR3</accession>
<evidence type="ECO:0000256" key="3">
    <source>
        <dbReference type="ARBA" id="ARBA00022902"/>
    </source>
</evidence>
<protein>
    <recommendedName>
        <fullName evidence="10">BHLH domain-containing protein</fullName>
    </recommendedName>
</protein>
<dbReference type="GO" id="GO:0000981">
    <property type="term" value="F:DNA-binding transcription factor activity, RNA polymerase II-specific"/>
    <property type="evidence" value="ECO:0007669"/>
    <property type="project" value="TreeGrafter"/>
</dbReference>
<dbReference type="GeneTree" id="ENSGT00940000162895"/>
<reference evidence="11" key="3">
    <citation type="submission" date="2025-09" db="UniProtKB">
        <authorList>
            <consortium name="Ensembl"/>
        </authorList>
    </citation>
    <scope>IDENTIFICATION</scope>
</reference>
<evidence type="ECO:0000256" key="8">
    <source>
        <dbReference type="ARBA" id="ARBA00023242"/>
    </source>
</evidence>
<dbReference type="FunFam" id="4.10.280.10:FF:000006">
    <property type="entry name" value="Neurogenic differentiation factor"/>
    <property type="match status" value="1"/>
</dbReference>
<dbReference type="InterPro" id="IPR036638">
    <property type="entry name" value="HLH_DNA-bd_sf"/>
</dbReference>
<name>A0A8B9WFR3_BOSMU</name>
<dbReference type="InterPro" id="IPR050359">
    <property type="entry name" value="bHLH_transcription_factors"/>
</dbReference>
<keyword evidence="12" id="KW-1185">Reference proteome</keyword>
<reference evidence="11" key="2">
    <citation type="submission" date="2025-08" db="UniProtKB">
        <authorList>
            <consortium name="Ensembl"/>
        </authorList>
    </citation>
    <scope>IDENTIFICATION</scope>
</reference>
<dbReference type="SMART" id="SM00353">
    <property type="entry name" value="HLH"/>
    <property type="match status" value="1"/>
</dbReference>
<reference evidence="11" key="1">
    <citation type="submission" date="2019-05" db="EMBL/GenBank/DDBJ databases">
        <authorList>
            <person name="Zhang S."/>
            <person name="Liu J."/>
        </authorList>
    </citation>
    <scope>NUCLEOTIDE SEQUENCE [LARGE SCALE GENOMIC DNA]</scope>
</reference>